<evidence type="ECO:0000256" key="5">
    <source>
        <dbReference type="ARBA" id="ARBA00022960"/>
    </source>
</evidence>
<keyword evidence="4 16" id="KW-0812">Transmembrane</keyword>
<accession>A0A844G586</accession>
<comment type="similarity">
    <text evidence="11">Belongs to the SEDS family. FtsW subfamily.</text>
</comment>
<evidence type="ECO:0000256" key="14">
    <source>
        <dbReference type="ARBA" id="ARBA00044770"/>
    </source>
</evidence>
<feature type="transmembrane region" description="Helical" evidence="16">
    <location>
        <begin position="247"/>
        <end position="265"/>
    </location>
</feature>
<keyword evidence="7 16" id="KW-1133">Transmembrane helix</keyword>
<evidence type="ECO:0000256" key="15">
    <source>
        <dbReference type="ARBA" id="ARBA00049902"/>
    </source>
</evidence>
<evidence type="ECO:0000313" key="18">
    <source>
        <dbReference type="Proteomes" id="UP000435649"/>
    </source>
</evidence>
<dbReference type="GO" id="GO:0008955">
    <property type="term" value="F:peptidoglycan glycosyltransferase activity"/>
    <property type="evidence" value="ECO:0007669"/>
    <property type="project" value="UniProtKB-EC"/>
</dbReference>
<dbReference type="Proteomes" id="UP000435649">
    <property type="component" value="Unassembled WGS sequence"/>
</dbReference>
<evidence type="ECO:0000256" key="9">
    <source>
        <dbReference type="ARBA" id="ARBA00032370"/>
    </source>
</evidence>
<evidence type="ECO:0000256" key="1">
    <source>
        <dbReference type="ARBA" id="ARBA00004141"/>
    </source>
</evidence>
<evidence type="ECO:0000256" key="11">
    <source>
        <dbReference type="ARBA" id="ARBA00038053"/>
    </source>
</evidence>
<dbReference type="GO" id="GO:0009252">
    <property type="term" value="P:peptidoglycan biosynthetic process"/>
    <property type="evidence" value="ECO:0007669"/>
    <property type="project" value="UniProtKB-KW"/>
</dbReference>
<dbReference type="Pfam" id="PF01098">
    <property type="entry name" value="FTSW_RODA_SPOVE"/>
    <property type="match status" value="1"/>
</dbReference>
<dbReference type="EMBL" id="VUNS01000011">
    <property type="protein sequence ID" value="MST97658.1"/>
    <property type="molecule type" value="Genomic_DNA"/>
</dbReference>
<gene>
    <name evidence="17" type="ORF">FYJ85_11475</name>
</gene>
<evidence type="ECO:0000256" key="4">
    <source>
        <dbReference type="ARBA" id="ARBA00022692"/>
    </source>
</evidence>
<keyword evidence="17" id="KW-0131">Cell cycle</keyword>
<name>A0A844G586_9BACT</name>
<evidence type="ECO:0000256" key="2">
    <source>
        <dbReference type="ARBA" id="ARBA00022676"/>
    </source>
</evidence>
<dbReference type="GO" id="GO:0008360">
    <property type="term" value="P:regulation of cell shape"/>
    <property type="evidence" value="ECO:0007669"/>
    <property type="project" value="UniProtKB-KW"/>
</dbReference>
<evidence type="ECO:0000256" key="13">
    <source>
        <dbReference type="ARBA" id="ARBA00041418"/>
    </source>
</evidence>
<feature type="transmembrane region" description="Helical" evidence="16">
    <location>
        <begin position="87"/>
        <end position="106"/>
    </location>
</feature>
<keyword evidence="17" id="KW-0132">Cell division</keyword>
<evidence type="ECO:0000256" key="12">
    <source>
        <dbReference type="ARBA" id="ARBA00041185"/>
    </source>
</evidence>
<keyword evidence="5" id="KW-0133">Cell shape</keyword>
<evidence type="ECO:0000256" key="10">
    <source>
        <dbReference type="ARBA" id="ARBA00033270"/>
    </source>
</evidence>
<feature type="transmembrane region" description="Helical" evidence="16">
    <location>
        <begin position="356"/>
        <end position="379"/>
    </location>
</feature>
<evidence type="ECO:0000256" key="16">
    <source>
        <dbReference type="SAM" id="Phobius"/>
    </source>
</evidence>
<feature type="transmembrane region" description="Helical" evidence="16">
    <location>
        <begin position="27"/>
        <end position="51"/>
    </location>
</feature>
<feature type="transmembrane region" description="Helical" evidence="16">
    <location>
        <begin position="210"/>
        <end position="227"/>
    </location>
</feature>
<keyword evidence="3" id="KW-0808">Transferase</keyword>
<dbReference type="PANTHER" id="PTHR30474">
    <property type="entry name" value="CELL CYCLE PROTEIN"/>
    <property type="match status" value="1"/>
</dbReference>
<keyword evidence="2" id="KW-0328">Glycosyltransferase</keyword>
<dbReference type="GO" id="GO:0015648">
    <property type="term" value="F:lipid-linked peptidoglycan transporter activity"/>
    <property type="evidence" value="ECO:0007669"/>
    <property type="project" value="TreeGrafter"/>
</dbReference>
<dbReference type="AlphaFoldDB" id="A0A844G586"/>
<dbReference type="GO" id="GO:0032153">
    <property type="term" value="C:cell division site"/>
    <property type="evidence" value="ECO:0007669"/>
    <property type="project" value="TreeGrafter"/>
</dbReference>
<keyword evidence="6" id="KW-0573">Peptidoglycan synthesis</keyword>
<comment type="caution">
    <text evidence="17">The sequence shown here is derived from an EMBL/GenBank/DDBJ whole genome shotgun (WGS) entry which is preliminary data.</text>
</comment>
<evidence type="ECO:0000256" key="3">
    <source>
        <dbReference type="ARBA" id="ARBA00022679"/>
    </source>
</evidence>
<proteinExistence type="inferred from homology"/>
<comment type="subcellular location">
    <subcellularLocation>
        <location evidence="1">Membrane</location>
        <topology evidence="1">Multi-pass membrane protein</topology>
    </subcellularLocation>
</comment>
<dbReference type="PANTHER" id="PTHR30474:SF2">
    <property type="entry name" value="PEPTIDOGLYCAN GLYCOSYLTRANSFERASE FTSW-RELATED"/>
    <property type="match status" value="1"/>
</dbReference>
<dbReference type="RefSeq" id="WP_106054345.1">
    <property type="nucleotide sequence ID" value="NZ_CALXOB010000057.1"/>
</dbReference>
<reference evidence="17 18" key="1">
    <citation type="submission" date="2019-08" db="EMBL/GenBank/DDBJ databases">
        <title>In-depth cultivation of the pig gut microbiome towards novel bacterial diversity and tailored functional studies.</title>
        <authorList>
            <person name="Wylensek D."/>
            <person name="Hitch T.C.A."/>
            <person name="Clavel T."/>
        </authorList>
    </citation>
    <scope>NUCLEOTIDE SEQUENCE [LARGE SCALE GENOMIC DNA]</scope>
    <source>
        <strain evidence="17 18">BBE-744-WT-12</strain>
    </source>
</reference>
<feature type="transmembrane region" description="Helical" evidence="16">
    <location>
        <begin position="322"/>
        <end position="344"/>
    </location>
</feature>
<feature type="transmembrane region" description="Helical" evidence="16">
    <location>
        <begin position="161"/>
        <end position="178"/>
    </location>
</feature>
<evidence type="ECO:0000256" key="7">
    <source>
        <dbReference type="ARBA" id="ARBA00022989"/>
    </source>
</evidence>
<keyword evidence="8 16" id="KW-0472">Membrane</keyword>
<keyword evidence="18" id="KW-1185">Reference proteome</keyword>
<dbReference type="InterPro" id="IPR001182">
    <property type="entry name" value="FtsW/RodA"/>
</dbReference>
<comment type="catalytic activity">
    <reaction evidence="15">
        <text>[GlcNAc-(1-&gt;4)-Mur2Ac(oyl-L-Ala-gamma-D-Glu-L-Lys-D-Ala-D-Ala)](n)-di-trans,octa-cis-undecaprenyl diphosphate + beta-D-GlcNAc-(1-&gt;4)-Mur2Ac(oyl-L-Ala-gamma-D-Glu-L-Lys-D-Ala-D-Ala)-di-trans,octa-cis-undecaprenyl diphosphate = [GlcNAc-(1-&gt;4)-Mur2Ac(oyl-L-Ala-gamma-D-Glu-L-Lys-D-Ala-D-Ala)](n+1)-di-trans,octa-cis-undecaprenyl diphosphate + di-trans,octa-cis-undecaprenyl diphosphate + H(+)</text>
        <dbReference type="Rhea" id="RHEA:23708"/>
        <dbReference type="Rhea" id="RHEA-COMP:9602"/>
        <dbReference type="Rhea" id="RHEA-COMP:9603"/>
        <dbReference type="ChEBI" id="CHEBI:15378"/>
        <dbReference type="ChEBI" id="CHEBI:58405"/>
        <dbReference type="ChEBI" id="CHEBI:60033"/>
        <dbReference type="ChEBI" id="CHEBI:78435"/>
        <dbReference type="EC" id="2.4.99.28"/>
    </reaction>
</comment>
<evidence type="ECO:0000256" key="6">
    <source>
        <dbReference type="ARBA" id="ARBA00022984"/>
    </source>
</evidence>
<feature type="transmembrane region" description="Helical" evidence="16">
    <location>
        <begin position="290"/>
        <end position="310"/>
    </location>
</feature>
<dbReference type="EC" id="2.4.99.28" evidence="14"/>
<protein>
    <recommendedName>
        <fullName evidence="12">Probable peptidoglycan glycosyltransferase FtsW</fullName>
        <ecNumber evidence="14">2.4.99.28</ecNumber>
    </recommendedName>
    <alternativeName>
        <fullName evidence="13">Cell division protein FtsW</fullName>
    </alternativeName>
    <alternativeName>
        <fullName evidence="10">Cell wall polymerase</fullName>
    </alternativeName>
    <alternativeName>
        <fullName evidence="9">Peptidoglycan polymerase</fullName>
    </alternativeName>
</protein>
<feature type="transmembrane region" description="Helical" evidence="16">
    <location>
        <begin position="63"/>
        <end position="81"/>
    </location>
</feature>
<evidence type="ECO:0000256" key="8">
    <source>
        <dbReference type="ARBA" id="ARBA00023136"/>
    </source>
</evidence>
<sequence length="414" mass="45200">MRSIFLNDEPAAPVELDTRESAASVNAMHGLLLVVTLIVVFGLTMLYSASYNTDGLKYFRNQIIWAAMGGLGGAAAFVIGYRKLASWSLFLMGGVFLLLLIAAFCFPEINGANRWIKIRLPGLVMTLQPSEFAKIAVALFVAKYCSENIRTFNNFLGRRGVLPLVGIAGAVICGILIGRDFGTTALVLTVAVAISVMAGLRWYYLAIPGTLVVLAGLYVVFFDANRLGRVTTFLRPEEMREGGGYQLWNSLLAFGSGGWTGVGFMESRLKQKYLPEQHTDFILSIVGEELGLIGMLGVLALYTFFTWYGLRISMNSRSRLGMLLGCGLTLGITVQAAINIAVVTGSAPTKGMPAAFISYGGSNIMASLIAVGILASIAFDNAYPNYNMQYQNSIRAKLSFLPWFRQYRKRKEEL</sequence>
<dbReference type="GO" id="GO:0005886">
    <property type="term" value="C:plasma membrane"/>
    <property type="evidence" value="ECO:0007669"/>
    <property type="project" value="TreeGrafter"/>
</dbReference>
<organism evidence="17 18">
    <name type="scientific">Victivallis lenta</name>
    <dbReference type="NCBI Taxonomy" id="2606640"/>
    <lineage>
        <taxon>Bacteria</taxon>
        <taxon>Pseudomonadati</taxon>
        <taxon>Lentisphaerota</taxon>
        <taxon>Lentisphaeria</taxon>
        <taxon>Victivallales</taxon>
        <taxon>Victivallaceae</taxon>
        <taxon>Victivallis</taxon>
    </lineage>
</organism>
<evidence type="ECO:0000313" key="17">
    <source>
        <dbReference type="EMBL" id="MST97658.1"/>
    </source>
</evidence>
<dbReference type="GO" id="GO:0051301">
    <property type="term" value="P:cell division"/>
    <property type="evidence" value="ECO:0007669"/>
    <property type="project" value="UniProtKB-KW"/>
</dbReference>